<dbReference type="PROSITE" id="PS51918">
    <property type="entry name" value="RADICAL_SAM"/>
    <property type="match status" value="1"/>
</dbReference>
<evidence type="ECO:0000256" key="9">
    <source>
        <dbReference type="ARBA" id="ARBA00023014"/>
    </source>
</evidence>
<dbReference type="InterPro" id="IPR007197">
    <property type="entry name" value="rSAM"/>
</dbReference>
<keyword evidence="10" id="KW-0413">Isomerase</keyword>
<comment type="caution">
    <text evidence="14">The sequence shown here is derived from an EMBL/GenBank/DDBJ whole genome shotgun (WGS) entry which is preliminary data.</text>
</comment>
<comment type="cofactor">
    <cofactor evidence="2">
        <name>[4Fe-4S] cluster</name>
        <dbReference type="ChEBI" id="CHEBI:49883"/>
    </cofactor>
</comment>
<organism evidence="14 15">
    <name type="scientific">Mesorhizobium temperatum</name>
    <dbReference type="NCBI Taxonomy" id="241416"/>
    <lineage>
        <taxon>Bacteria</taxon>
        <taxon>Pseudomonadati</taxon>
        <taxon>Pseudomonadota</taxon>
        <taxon>Alphaproteobacteria</taxon>
        <taxon>Hyphomicrobiales</taxon>
        <taxon>Phyllobacteriaceae</taxon>
        <taxon>Mesorhizobium</taxon>
    </lineage>
</organism>
<evidence type="ECO:0000256" key="3">
    <source>
        <dbReference type="ARBA" id="ARBA00008703"/>
    </source>
</evidence>
<keyword evidence="7 12" id="KW-0663">Pyridoxal phosphate</keyword>
<evidence type="ECO:0000256" key="4">
    <source>
        <dbReference type="ARBA" id="ARBA00022485"/>
    </source>
</evidence>
<dbReference type="EMBL" id="NPKJ01000043">
    <property type="protein sequence ID" value="PAQ09060.1"/>
    <property type="molecule type" value="Genomic_DNA"/>
</dbReference>
<evidence type="ECO:0000259" key="13">
    <source>
        <dbReference type="PROSITE" id="PS51918"/>
    </source>
</evidence>
<comment type="similarity">
    <text evidence="3">Belongs to the radical SAM superfamily. KamA family.</text>
</comment>
<feature type="binding site" evidence="11">
    <location>
        <position position="131"/>
    </location>
    <ligand>
        <name>[4Fe-4S] cluster</name>
        <dbReference type="ChEBI" id="CHEBI:49883"/>
        <note>4Fe-4S-S-AdoMet</note>
    </ligand>
</feature>
<dbReference type="Pfam" id="PF04055">
    <property type="entry name" value="Radical_SAM"/>
    <property type="match status" value="1"/>
</dbReference>
<dbReference type="PANTHER" id="PTHR30538:SF1">
    <property type="entry name" value="L-LYSINE 2,3-AMINOMUTASE"/>
    <property type="match status" value="1"/>
</dbReference>
<keyword evidence="4 11" id="KW-0004">4Fe-4S</keyword>
<evidence type="ECO:0000256" key="2">
    <source>
        <dbReference type="ARBA" id="ARBA00001966"/>
    </source>
</evidence>
<keyword evidence="15" id="KW-1185">Reference proteome</keyword>
<proteinExistence type="inferred from homology"/>
<feature type="domain" description="Radical SAM core" evidence="13">
    <location>
        <begin position="111"/>
        <end position="335"/>
    </location>
</feature>
<keyword evidence="6 11" id="KW-0479">Metal-binding</keyword>
<keyword evidence="8" id="KW-0408">Iron</keyword>
<dbReference type="Proteomes" id="UP000216442">
    <property type="component" value="Unassembled WGS sequence"/>
</dbReference>
<dbReference type="GO" id="GO:0051539">
    <property type="term" value="F:4 iron, 4 sulfur cluster binding"/>
    <property type="evidence" value="ECO:0007669"/>
    <property type="project" value="UniProtKB-KW"/>
</dbReference>
<dbReference type="GO" id="GO:0016853">
    <property type="term" value="F:isomerase activity"/>
    <property type="evidence" value="ECO:0007669"/>
    <property type="project" value="UniProtKB-KW"/>
</dbReference>
<evidence type="ECO:0000256" key="11">
    <source>
        <dbReference type="PIRSR" id="PIRSR004911-1"/>
    </source>
</evidence>
<reference evidence="14 15" key="1">
    <citation type="submission" date="2017-08" db="EMBL/GenBank/DDBJ databases">
        <title>Mesorhizobium wenxinae sp. nov., a novel rhizobial species isolated from root nodules of chickpea (Cicer arietinum L.).</title>
        <authorList>
            <person name="Zhang J."/>
        </authorList>
    </citation>
    <scope>NUCLEOTIDE SEQUENCE [LARGE SCALE GENOMIC DNA]</scope>
    <source>
        <strain evidence="14 15">SDW018</strain>
    </source>
</reference>
<dbReference type="PIRSF" id="PIRSF004911">
    <property type="entry name" value="DUF160"/>
    <property type="match status" value="1"/>
</dbReference>
<dbReference type="InterPro" id="IPR003739">
    <property type="entry name" value="Lys_aminomutase/Glu_NH3_mut"/>
</dbReference>
<feature type="binding site" evidence="11">
    <location>
        <position position="134"/>
    </location>
    <ligand>
        <name>[4Fe-4S] cluster</name>
        <dbReference type="ChEBI" id="CHEBI:49883"/>
        <note>4Fe-4S-S-AdoMet</note>
    </ligand>
</feature>
<dbReference type="Gene3D" id="3.20.20.70">
    <property type="entry name" value="Aldolase class I"/>
    <property type="match status" value="1"/>
</dbReference>
<sequence length="375" mass="41448">MTSHRDDASMDAVGVSADDDITWQGDVRAGVRQVRDLDSLPLSPAERSAAQAAATRHKVRIPKAYLDLIDWTDPADPIRAQVIPSPEELTEQEGELDDPIADHAFSPVPRLTHRHADRVLLFPTYQCAVYCRFCFRKESLTSIGRGFSREALEPAFAYIAAHPEIREVILTGGDPLSLPDKALAEIRARIEAVSHVRLLRLHTRVPVALPSRVTSGLVRSLQGRLMVTVVTHFNHAREITDAAEQACSALRQGGFVLLNQSVLLKGVNDTVEVLEELCRELMYRLGVKPYYLHHGDLARGMAHRRTTIHQGQALVSALRARLSGICNPVYVLDLPDGGGKVPLGPCYVEAQDGETWRIRGQDGELRTYTELVGDP</sequence>
<evidence type="ECO:0000256" key="8">
    <source>
        <dbReference type="ARBA" id="ARBA00023004"/>
    </source>
</evidence>
<feature type="modified residue" description="N6-(pyridoxal phosphate)lysine" evidence="12">
    <location>
        <position position="340"/>
    </location>
</feature>
<evidence type="ECO:0000313" key="15">
    <source>
        <dbReference type="Proteomes" id="UP000216442"/>
    </source>
</evidence>
<dbReference type="AlphaFoldDB" id="A0A271LP08"/>
<evidence type="ECO:0000256" key="5">
    <source>
        <dbReference type="ARBA" id="ARBA00022691"/>
    </source>
</evidence>
<dbReference type="GO" id="GO:0046872">
    <property type="term" value="F:metal ion binding"/>
    <property type="evidence" value="ECO:0007669"/>
    <property type="project" value="UniProtKB-KW"/>
</dbReference>
<dbReference type="CDD" id="cd01335">
    <property type="entry name" value="Radical_SAM"/>
    <property type="match status" value="1"/>
</dbReference>
<accession>A0A271LP08</accession>
<evidence type="ECO:0000256" key="12">
    <source>
        <dbReference type="PIRSR" id="PIRSR603739-50"/>
    </source>
</evidence>
<evidence type="ECO:0000256" key="10">
    <source>
        <dbReference type="ARBA" id="ARBA00023235"/>
    </source>
</evidence>
<protein>
    <submittedName>
        <fullName evidence="14">Lysine 2,3-aminomutase</fullName>
    </submittedName>
</protein>
<dbReference type="InterPro" id="IPR058240">
    <property type="entry name" value="rSAM_sf"/>
</dbReference>
<dbReference type="InterPro" id="IPR025895">
    <property type="entry name" value="LAM_C_dom"/>
</dbReference>
<dbReference type="OrthoDB" id="9768064at2"/>
<dbReference type="PANTHER" id="PTHR30538">
    <property type="entry name" value="LYSINE 2,3-AMINOMUTASE-RELATED"/>
    <property type="match status" value="1"/>
</dbReference>
<dbReference type="NCBIfam" id="TIGR00238">
    <property type="entry name" value="KamA family radical SAM protein"/>
    <property type="match status" value="1"/>
</dbReference>
<evidence type="ECO:0000313" key="14">
    <source>
        <dbReference type="EMBL" id="PAQ09060.1"/>
    </source>
</evidence>
<evidence type="ECO:0000256" key="6">
    <source>
        <dbReference type="ARBA" id="ARBA00022723"/>
    </source>
</evidence>
<feature type="binding site" evidence="11">
    <location>
        <position position="127"/>
    </location>
    <ligand>
        <name>[4Fe-4S] cluster</name>
        <dbReference type="ChEBI" id="CHEBI:49883"/>
        <note>4Fe-4S-S-AdoMet</note>
    </ligand>
</feature>
<keyword evidence="9 11" id="KW-0411">Iron-sulfur</keyword>
<dbReference type="InterPro" id="IPR013785">
    <property type="entry name" value="Aldolase_TIM"/>
</dbReference>
<dbReference type="Pfam" id="PF12544">
    <property type="entry name" value="LAM_C"/>
    <property type="match status" value="1"/>
</dbReference>
<dbReference type="RefSeq" id="WP_095493193.1">
    <property type="nucleotide sequence ID" value="NZ_NPKJ01000043.1"/>
</dbReference>
<comment type="cofactor">
    <cofactor evidence="1 12">
        <name>pyridoxal 5'-phosphate</name>
        <dbReference type="ChEBI" id="CHEBI:597326"/>
    </cofactor>
</comment>
<name>A0A271LP08_9HYPH</name>
<keyword evidence="5" id="KW-0949">S-adenosyl-L-methionine</keyword>
<evidence type="ECO:0000256" key="7">
    <source>
        <dbReference type="ARBA" id="ARBA00022898"/>
    </source>
</evidence>
<dbReference type="SFLD" id="SFLDS00029">
    <property type="entry name" value="Radical_SAM"/>
    <property type="match status" value="1"/>
</dbReference>
<evidence type="ECO:0000256" key="1">
    <source>
        <dbReference type="ARBA" id="ARBA00001933"/>
    </source>
</evidence>
<gene>
    <name evidence="14" type="ORF">CIT26_14210</name>
</gene>
<dbReference type="SUPFAM" id="SSF102114">
    <property type="entry name" value="Radical SAM enzymes"/>
    <property type="match status" value="1"/>
</dbReference>